<organism evidence="1 2">
    <name type="scientific">Pistacia integerrima</name>
    <dbReference type="NCBI Taxonomy" id="434235"/>
    <lineage>
        <taxon>Eukaryota</taxon>
        <taxon>Viridiplantae</taxon>
        <taxon>Streptophyta</taxon>
        <taxon>Embryophyta</taxon>
        <taxon>Tracheophyta</taxon>
        <taxon>Spermatophyta</taxon>
        <taxon>Magnoliopsida</taxon>
        <taxon>eudicotyledons</taxon>
        <taxon>Gunneridae</taxon>
        <taxon>Pentapetalae</taxon>
        <taxon>rosids</taxon>
        <taxon>malvids</taxon>
        <taxon>Sapindales</taxon>
        <taxon>Anacardiaceae</taxon>
        <taxon>Pistacia</taxon>
    </lineage>
</organism>
<dbReference type="EMBL" id="CM047738">
    <property type="protein sequence ID" value="KAJ0047011.1"/>
    <property type="molecule type" value="Genomic_DNA"/>
</dbReference>
<gene>
    <name evidence="1" type="ORF">Pint_05366</name>
</gene>
<evidence type="ECO:0000313" key="2">
    <source>
        <dbReference type="Proteomes" id="UP001163603"/>
    </source>
</evidence>
<dbReference type="Proteomes" id="UP001163603">
    <property type="component" value="Chromosome 3"/>
</dbReference>
<comment type="caution">
    <text evidence="1">The sequence shown here is derived from an EMBL/GenBank/DDBJ whole genome shotgun (WGS) entry which is preliminary data.</text>
</comment>
<name>A0ACC0Z6V0_9ROSI</name>
<proteinExistence type="predicted"/>
<accession>A0ACC0Z6V0</accession>
<sequence>MSIMPLTGVNLMYCWFINYTDDSIAIFGYPMSVAHCIVRICEALEDKWDIL</sequence>
<keyword evidence="2" id="KW-1185">Reference proteome</keyword>
<reference evidence="2" key="1">
    <citation type="journal article" date="2023" name="G3 (Bethesda)">
        <title>Genome assembly and association tests identify interacting loci associated with vigor, precocity, and sex in interspecific pistachio rootstocks.</title>
        <authorList>
            <person name="Palmer W."/>
            <person name="Jacygrad E."/>
            <person name="Sagayaradj S."/>
            <person name="Cavanaugh K."/>
            <person name="Han R."/>
            <person name="Bertier L."/>
            <person name="Beede B."/>
            <person name="Kafkas S."/>
            <person name="Golino D."/>
            <person name="Preece J."/>
            <person name="Michelmore R."/>
        </authorList>
    </citation>
    <scope>NUCLEOTIDE SEQUENCE [LARGE SCALE GENOMIC DNA]</scope>
</reference>
<protein>
    <submittedName>
        <fullName evidence="1">Uncharacterized protein</fullName>
    </submittedName>
</protein>
<evidence type="ECO:0000313" key="1">
    <source>
        <dbReference type="EMBL" id="KAJ0047011.1"/>
    </source>
</evidence>